<gene>
    <name evidence="1" type="ORF">C4D60_Mb01t15800</name>
</gene>
<dbReference type="SUPFAM" id="SSF57889">
    <property type="entry name" value="Cysteine-rich domain"/>
    <property type="match status" value="3"/>
</dbReference>
<proteinExistence type="predicted"/>
<dbReference type="AlphaFoldDB" id="A0A4S8JMH7"/>
<accession>A0A4S8JMH7</accession>
<reference evidence="1 2" key="1">
    <citation type="journal article" date="2019" name="Nat. Plants">
        <title>Genome sequencing of Musa balbisiana reveals subgenome evolution and function divergence in polyploid bananas.</title>
        <authorList>
            <person name="Yao X."/>
        </authorList>
    </citation>
    <scope>NUCLEOTIDE SEQUENCE [LARGE SCALE GENOMIC DNA]</scope>
    <source>
        <strain evidence="2">cv. DH-PKW</strain>
        <tissue evidence="1">Leaves</tissue>
    </source>
</reference>
<dbReference type="Proteomes" id="UP000317650">
    <property type="component" value="Chromosome 1"/>
</dbReference>
<dbReference type="PANTHER" id="PTHR47841:SF7">
    <property type="entry name" value="CYSTEINE_HISTIDINE-RICH C1 DOMAIN PROTEIN"/>
    <property type="match status" value="1"/>
</dbReference>
<comment type="caution">
    <text evidence="1">The sequence shown here is derived from an EMBL/GenBank/DDBJ whole genome shotgun (WGS) entry which is preliminary data.</text>
</comment>
<protein>
    <recommendedName>
        <fullName evidence="3">Phorbol-ester/DAG-type domain-containing protein</fullName>
    </recommendedName>
</protein>
<organism evidence="1 2">
    <name type="scientific">Musa balbisiana</name>
    <name type="common">Banana</name>
    <dbReference type="NCBI Taxonomy" id="52838"/>
    <lineage>
        <taxon>Eukaryota</taxon>
        <taxon>Viridiplantae</taxon>
        <taxon>Streptophyta</taxon>
        <taxon>Embryophyta</taxon>
        <taxon>Tracheophyta</taxon>
        <taxon>Spermatophyta</taxon>
        <taxon>Magnoliopsida</taxon>
        <taxon>Liliopsida</taxon>
        <taxon>Zingiberales</taxon>
        <taxon>Musaceae</taxon>
        <taxon>Musa</taxon>
    </lineage>
</organism>
<name>A0A4S8JMH7_MUSBA</name>
<sequence length="268" mass="29709">MHSHCLTLTQSGGCGRRCSVCCQVTSRLVYQCGPCGFVVHPLCVQGRRCYRCDSCDFDLHENCAKCPQSLSCSMHSHCLTLTQSGGCSRRCSVCCQATSRLVYDYRCDSCDFDLHENCAKCPQSLSCSMHSHCLTLTQSGGCSRRCSVCCQATSRLVYEITGDGLRYRCDRCNFELHEHCARCPSTISFHMHPQHLLTLYARPACPSLASFGTGELDGVVQAFATTPVCKQAEDLQKNEKIPDVIIAVTVKKVPNRLQPIISPKSMYY</sequence>
<keyword evidence="2" id="KW-1185">Reference proteome</keyword>
<evidence type="ECO:0000313" key="2">
    <source>
        <dbReference type="Proteomes" id="UP000317650"/>
    </source>
</evidence>
<dbReference type="PANTHER" id="PTHR47841">
    <property type="entry name" value="DIACYLGLYCEROL KINASE THETA-LIKE-RELATED"/>
    <property type="match status" value="1"/>
</dbReference>
<evidence type="ECO:0000313" key="1">
    <source>
        <dbReference type="EMBL" id="THU63443.1"/>
    </source>
</evidence>
<evidence type="ECO:0008006" key="3">
    <source>
        <dbReference type="Google" id="ProtNLM"/>
    </source>
</evidence>
<dbReference type="EMBL" id="PYDT01000004">
    <property type="protein sequence ID" value="THU63443.1"/>
    <property type="molecule type" value="Genomic_DNA"/>
</dbReference>
<dbReference type="InterPro" id="IPR046349">
    <property type="entry name" value="C1-like_sf"/>
</dbReference>